<protein>
    <submittedName>
        <fullName evidence="1">Uncharacterized protein</fullName>
    </submittedName>
</protein>
<dbReference type="RefSeq" id="WP_157530825.1">
    <property type="nucleotide sequence ID" value="NZ_JAFLQZ010000013.1"/>
</dbReference>
<evidence type="ECO:0000313" key="2">
    <source>
        <dbReference type="Proteomes" id="UP000664144"/>
    </source>
</evidence>
<dbReference type="AlphaFoldDB" id="A0A939F092"/>
<dbReference type="EMBL" id="JAFLQZ010000013">
    <property type="protein sequence ID" value="MBO0359780.1"/>
    <property type="molecule type" value="Genomic_DNA"/>
</dbReference>
<gene>
    <name evidence="1" type="ORF">J0X19_17595</name>
</gene>
<evidence type="ECO:0000313" key="1">
    <source>
        <dbReference type="EMBL" id="MBO0359780.1"/>
    </source>
</evidence>
<dbReference type="Proteomes" id="UP000664144">
    <property type="component" value="Unassembled WGS sequence"/>
</dbReference>
<reference evidence="1" key="1">
    <citation type="submission" date="2021-03" db="EMBL/GenBank/DDBJ databases">
        <authorList>
            <person name="Kim M.K."/>
        </authorList>
    </citation>
    <scope>NUCLEOTIDE SEQUENCE</scope>
    <source>
        <strain evidence="1">BT186</strain>
    </source>
</reference>
<proteinExistence type="predicted"/>
<sequence length="90" mass="10333">MAYEVDNLTLAEATRHAPFVDYARCVDNSQRPFNHVGDWPEQDQLYPVRVVDSRTEGIALVHVLGFQGEAPFYNAFAPHRFEVLLTVWLN</sequence>
<organism evidence="1 2">
    <name type="scientific">Hymenobacter telluris</name>
    <dbReference type="NCBI Taxonomy" id="2816474"/>
    <lineage>
        <taxon>Bacteria</taxon>
        <taxon>Pseudomonadati</taxon>
        <taxon>Bacteroidota</taxon>
        <taxon>Cytophagia</taxon>
        <taxon>Cytophagales</taxon>
        <taxon>Hymenobacteraceae</taxon>
        <taxon>Hymenobacter</taxon>
    </lineage>
</organism>
<name>A0A939F092_9BACT</name>
<comment type="caution">
    <text evidence="1">The sequence shown here is derived from an EMBL/GenBank/DDBJ whole genome shotgun (WGS) entry which is preliminary data.</text>
</comment>
<keyword evidence="2" id="KW-1185">Reference proteome</keyword>
<accession>A0A939F092</accession>